<sequence length="1249" mass="133768">MGAVESRPDDVKLSETDELSDGVLLSQLLQLLARRPKKSIPLADLWALLPNNVRKRAEDHGGFKGWLQMYPSLFQVTGDPGRETLVLAIHSSSERLPTRHVDSPSSEPQQEPDPGATPEPDRQAAQRRSGVQKARRITGRITAARSPREVLQVVQSERRSPFLDVIALSAAWVKLAKLSRRKENRREDAKDALAPLAALTRRAVAALDNGEIHRQVGNMFWACAKLSASGAFASDAPRALARRLAAAAEMPGTAGRMNAQGVANMFWGIATLAGGGSGGSGEAGEAALPGLCRRARVVMRQMKPQEVANIAWACARLESSELSTALLPVLAERIKEVAGEMNAQNVANVIWATARLASESLVAALPALAGRSPEVMSSFKAQELANVIWAIAKLSESESCGSLTQLLPALAGRVTEATSQMKAQEAANVIWATATLADGEKSLLQALPSLTHRVEAVMLQLKAQEVSNVIWAAAKLSDLGDGSLLRLLPSLADRAEELLPQMTAQGLANIICAAATLAESEAVALLNLPPVLSQAKDMVFQMNAQEVANIVWAVARLSESADSECGHKALKLLPSLAERIKEVTGEMNAQNVANVIWAAARLWDSSLLALLPTLLDRSKEVKGQMTTQSISNITWAVARLTARNGQLGMYVPVFATVAEKVKRVMATVPMGPVYQEQWQEDSWWIDPEGGGDFGMAERADPPAAIGPPTGGVVPFDEEANGHLAIQLRGLPYKATVEEIRQFLGSHVETLHAENPVHLVLNRDGRPSGFARVVFQSTEAARAARDDLHLRRMEERYVEVFLYMERPAKGKNRRLEEGGVERGVVSAEAAGVTAEAVVNECRAEMRKPGKQRMLLSMLGVGLSAGARAYLKQVDQGLKHFLVQFPEFAIDGSKGCEYVVFNEVEPRSEEKLFSPSGHVEKTPSYWGTPAPGAERLGHEPWHPMLAAPFPGTQTGPGQTGQTGPAQDEAWAYSQQGQMTWQGWPAYNWPNEENSSGLNEMGLNSQAIAAAVFYGASAAMAAASASQAQAQTGYMPQNYTTPTGGGAGGGGEGTSAAIRLRGLPFSSTEQDVLAFFAQHDVVDRISEGPKAVSLILRASGKSSGQALVQMRDRADAELAQRVLNGQWMGTRYIEVFLNDEDAEPQNALAAATAAATARAKLEQGNAPSNASVPPLSLATNLAPPSQAALQPPSFPQGLWPQFWAQGQMPASDEPNAAWQALFNFNDGQRTGFPVPGAPPQRHGDSATTSAAV</sequence>
<dbReference type="InterPro" id="IPR012677">
    <property type="entry name" value="Nucleotide-bd_a/b_plait_sf"/>
</dbReference>
<keyword evidence="2 3" id="KW-0694">RNA-binding</keyword>
<feature type="domain" description="RRM" evidence="5">
    <location>
        <begin position="1053"/>
        <end position="1137"/>
    </location>
</feature>
<dbReference type="CDD" id="cd12254">
    <property type="entry name" value="RRM_hnRNPH_ESRPs_RBM12_like"/>
    <property type="match status" value="1"/>
</dbReference>
<evidence type="ECO:0000313" key="7">
    <source>
        <dbReference type="Proteomes" id="UP001178507"/>
    </source>
</evidence>
<accession>A0AA36HJT8</accession>
<feature type="domain" description="RRM" evidence="5">
    <location>
        <begin position="723"/>
        <end position="804"/>
    </location>
</feature>
<dbReference type="EMBL" id="CAUJNA010000002">
    <property type="protein sequence ID" value="CAJ1370131.1"/>
    <property type="molecule type" value="Genomic_DNA"/>
</dbReference>
<feature type="region of interest" description="Disordered" evidence="4">
    <location>
        <begin position="1224"/>
        <end position="1249"/>
    </location>
</feature>
<dbReference type="SUPFAM" id="SSF54928">
    <property type="entry name" value="RNA-binding domain, RBD"/>
    <property type="match status" value="2"/>
</dbReference>
<evidence type="ECO:0000256" key="2">
    <source>
        <dbReference type="ARBA" id="ARBA00022884"/>
    </source>
</evidence>
<evidence type="ECO:0000256" key="4">
    <source>
        <dbReference type="SAM" id="MobiDB-lite"/>
    </source>
</evidence>
<reference evidence="6" key="1">
    <citation type="submission" date="2023-08" db="EMBL/GenBank/DDBJ databases">
        <authorList>
            <person name="Chen Y."/>
            <person name="Shah S."/>
            <person name="Dougan E. K."/>
            <person name="Thang M."/>
            <person name="Chan C."/>
        </authorList>
    </citation>
    <scope>NUCLEOTIDE SEQUENCE</scope>
</reference>
<dbReference type="InterPro" id="IPR050666">
    <property type="entry name" value="ESRP"/>
</dbReference>
<feature type="region of interest" description="Disordered" evidence="4">
    <location>
        <begin position="1157"/>
        <end position="1197"/>
    </location>
</feature>
<evidence type="ECO:0000256" key="3">
    <source>
        <dbReference type="PROSITE-ProRule" id="PRU00176"/>
    </source>
</evidence>
<dbReference type="Proteomes" id="UP001178507">
    <property type="component" value="Unassembled WGS sequence"/>
</dbReference>
<dbReference type="InterPro" id="IPR000504">
    <property type="entry name" value="RRM_dom"/>
</dbReference>
<gene>
    <name evidence="6" type="ORF">EVOR1521_LOCUS772</name>
</gene>
<feature type="compositionally biased region" description="Low complexity" evidence="4">
    <location>
        <begin position="1178"/>
        <end position="1188"/>
    </location>
</feature>
<dbReference type="Pfam" id="PF00076">
    <property type="entry name" value="RRM_1"/>
    <property type="match status" value="1"/>
</dbReference>
<dbReference type="GO" id="GO:0003723">
    <property type="term" value="F:RNA binding"/>
    <property type="evidence" value="ECO:0007669"/>
    <property type="project" value="UniProtKB-UniRule"/>
</dbReference>
<dbReference type="Gene3D" id="3.30.70.330">
    <property type="match status" value="2"/>
</dbReference>
<keyword evidence="7" id="KW-1185">Reference proteome</keyword>
<feature type="region of interest" description="Disordered" evidence="4">
    <location>
        <begin position="91"/>
        <end position="139"/>
    </location>
</feature>
<dbReference type="AlphaFoldDB" id="A0AA36HJT8"/>
<evidence type="ECO:0000259" key="5">
    <source>
        <dbReference type="PROSITE" id="PS50102"/>
    </source>
</evidence>
<dbReference type="PROSITE" id="PS50102">
    <property type="entry name" value="RRM"/>
    <property type="match status" value="2"/>
</dbReference>
<dbReference type="SMART" id="SM00360">
    <property type="entry name" value="RRM"/>
    <property type="match status" value="2"/>
</dbReference>
<dbReference type="PANTHER" id="PTHR13976">
    <property type="entry name" value="HETEROGENEOUS NUCLEAR RIBONUCLEOPROTEIN-RELATED"/>
    <property type="match status" value="1"/>
</dbReference>
<protein>
    <recommendedName>
        <fullName evidence="5">RRM domain-containing protein</fullName>
    </recommendedName>
</protein>
<evidence type="ECO:0000313" key="6">
    <source>
        <dbReference type="EMBL" id="CAJ1370131.1"/>
    </source>
</evidence>
<proteinExistence type="predicted"/>
<keyword evidence="1" id="KW-0677">Repeat</keyword>
<feature type="compositionally biased region" description="Basic and acidic residues" evidence="4">
    <location>
        <begin position="92"/>
        <end position="102"/>
    </location>
</feature>
<comment type="caution">
    <text evidence="6">The sequence shown here is derived from an EMBL/GenBank/DDBJ whole genome shotgun (WGS) entry which is preliminary data.</text>
</comment>
<name>A0AA36HJT8_9DINO</name>
<organism evidence="6 7">
    <name type="scientific">Effrenium voratum</name>
    <dbReference type="NCBI Taxonomy" id="2562239"/>
    <lineage>
        <taxon>Eukaryota</taxon>
        <taxon>Sar</taxon>
        <taxon>Alveolata</taxon>
        <taxon>Dinophyceae</taxon>
        <taxon>Suessiales</taxon>
        <taxon>Symbiodiniaceae</taxon>
        <taxon>Effrenium</taxon>
    </lineage>
</organism>
<evidence type="ECO:0000256" key="1">
    <source>
        <dbReference type="ARBA" id="ARBA00022737"/>
    </source>
</evidence>
<feature type="compositionally biased region" description="Low complexity" evidence="4">
    <location>
        <begin position="103"/>
        <end position="114"/>
    </location>
</feature>
<dbReference type="InterPro" id="IPR035979">
    <property type="entry name" value="RBD_domain_sf"/>
</dbReference>